<evidence type="ECO:0000313" key="1">
    <source>
        <dbReference type="EMBL" id="JAD68200.1"/>
    </source>
</evidence>
<organism evidence="1">
    <name type="scientific">Arundo donax</name>
    <name type="common">Giant reed</name>
    <name type="synonym">Donax arundinaceus</name>
    <dbReference type="NCBI Taxonomy" id="35708"/>
    <lineage>
        <taxon>Eukaryota</taxon>
        <taxon>Viridiplantae</taxon>
        <taxon>Streptophyta</taxon>
        <taxon>Embryophyta</taxon>
        <taxon>Tracheophyta</taxon>
        <taxon>Spermatophyta</taxon>
        <taxon>Magnoliopsida</taxon>
        <taxon>Liliopsida</taxon>
        <taxon>Poales</taxon>
        <taxon>Poaceae</taxon>
        <taxon>PACMAD clade</taxon>
        <taxon>Arundinoideae</taxon>
        <taxon>Arundineae</taxon>
        <taxon>Arundo</taxon>
    </lineage>
</organism>
<name>A0A0A9C498_ARUDO</name>
<proteinExistence type="predicted"/>
<reference evidence="1" key="1">
    <citation type="submission" date="2014-09" db="EMBL/GenBank/DDBJ databases">
        <authorList>
            <person name="Magalhaes I.L.F."/>
            <person name="Oliveira U."/>
            <person name="Santos F.R."/>
            <person name="Vidigal T.H.D.A."/>
            <person name="Brescovit A.D."/>
            <person name="Santos A.J."/>
        </authorList>
    </citation>
    <scope>NUCLEOTIDE SEQUENCE</scope>
    <source>
        <tissue evidence="1">Shoot tissue taken approximately 20 cm above the soil surface</tissue>
    </source>
</reference>
<dbReference type="EMBL" id="GBRH01229695">
    <property type="protein sequence ID" value="JAD68200.1"/>
    <property type="molecule type" value="Transcribed_RNA"/>
</dbReference>
<accession>A0A0A9C498</accession>
<protein>
    <submittedName>
        <fullName evidence="1">Uncharacterized protein</fullName>
    </submittedName>
</protein>
<sequence>MGTMRIPAIVMCLV</sequence>
<reference evidence="1" key="2">
    <citation type="journal article" date="2015" name="Data Brief">
        <title>Shoot transcriptome of the giant reed, Arundo donax.</title>
        <authorList>
            <person name="Barrero R.A."/>
            <person name="Guerrero F.D."/>
            <person name="Moolhuijzen P."/>
            <person name="Goolsby J.A."/>
            <person name="Tidwell J."/>
            <person name="Bellgard S.E."/>
            <person name="Bellgard M.I."/>
        </authorList>
    </citation>
    <scope>NUCLEOTIDE SEQUENCE</scope>
    <source>
        <tissue evidence="1">Shoot tissue taken approximately 20 cm above the soil surface</tissue>
    </source>
</reference>